<dbReference type="Proteomes" id="UP000201728">
    <property type="component" value="Chromosome"/>
</dbReference>
<evidence type="ECO:0000313" key="2">
    <source>
        <dbReference type="EMBL" id="ASQ44986.1"/>
    </source>
</evidence>
<accession>A0A222NZI7</accession>
<reference evidence="3" key="1">
    <citation type="submission" date="2016-07" db="EMBL/GenBank/DDBJ databases">
        <authorList>
            <person name="Florea S."/>
            <person name="Webb J.S."/>
            <person name="Jaromczyk J."/>
            <person name="Schardl C.L."/>
        </authorList>
    </citation>
    <scope>NUCLEOTIDE SEQUENCE [LARGE SCALE GENOMIC DNA]</scope>
    <source>
        <strain evidence="3">CDC-D5610</strain>
    </source>
</reference>
<dbReference type="KEGG" id="lcd:clem_02115"/>
<dbReference type="AlphaFoldDB" id="A0A222NZI7"/>
<proteinExistence type="predicted"/>
<keyword evidence="1" id="KW-0812">Transmembrane</keyword>
<feature type="transmembrane region" description="Helical" evidence="1">
    <location>
        <begin position="60"/>
        <end position="83"/>
    </location>
</feature>
<feature type="transmembrane region" description="Helical" evidence="1">
    <location>
        <begin position="89"/>
        <end position="109"/>
    </location>
</feature>
<evidence type="ECO:0000256" key="1">
    <source>
        <dbReference type="SAM" id="Phobius"/>
    </source>
</evidence>
<organism evidence="2 3">
    <name type="scientific">Legionella clemsonensis</name>
    <dbReference type="NCBI Taxonomy" id="1867846"/>
    <lineage>
        <taxon>Bacteria</taxon>
        <taxon>Pseudomonadati</taxon>
        <taxon>Pseudomonadota</taxon>
        <taxon>Gammaproteobacteria</taxon>
        <taxon>Legionellales</taxon>
        <taxon>Legionellaceae</taxon>
        <taxon>Legionella</taxon>
    </lineage>
</organism>
<keyword evidence="1" id="KW-0472">Membrane</keyword>
<keyword evidence="3" id="KW-1185">Reference proteome</keyword>
<keyword evidence="1" id="KW-1133">Transmembrane helix</keyword>
<name>A0A222NZI7_9GAMM</name>
<protein>
    <submittedName>
        <fullName evidence="2">Uncharacterized protein</fullName>
    </submittedName>
</protein>
<evidence type="ECO:0000313" key="3">
    <source>
        <dbReference type="Proteomes" id="UP000201728"/>
    </source>
</evidence>
<gene>
    <name evidence="2" type="ORF">clem_02115</name>
</gene>
<dbReference type="EMBL" id="CP016397">
    <property type="protein sequence ID" value="ASQ44986.1"/>
    <property type="molecule type" value="Genomic_DNA"/>
</dbReference>
<sequence>MQVSTQQQHIVVQIALTMSQSLGGLATPTTGELSVFITIIKEEQPTILIQNMLTLGVKRLFIGVKGLFVIKTGLFQGIISLSMMAAVDFLLNQLMLTIVVSMMVGGIIINKDKTNA</sequence>